<dbReference type="AlphaFoldDB" id="A0A8J7AN35"/>
<dbReference type="InterPro" id="IPR017438">
    <property type="entry name" value="ATP-NAD_kinase_N"/>
</dbReference>
<dbReference type="RefSeq" id="WP_193906069.1">
    <property type="nucleotide sequence ID" value="NZ_JADEXG010000016.1"/>
</dbReference>
<dbReference type="GO" id="GO:0016301">
    <property type="term" value="F:kinase activity"/>
    <property type="evidence" value="ECO:0007669"/>
    <property type="project" value="UniProtKB-KW"/>
</dbReference>
<sequence>MTRSAFLIFNPAAGQGNAETDLAFIKSQLEPVFDLGVHETQPDTDASQLAHLAIEQGAEVIIASGGDGTVSAAAAAVIGSGIPFGVLPRGTANAFANALKIPTGLAQACETLLDGMEYTVDVATCNGKPMLLLAGIGFEAEVVKLADRQSKDRFGLLAYVLGGVRELRNLEKFHAEIDTDENLVEVTAVAITVANAAPPSSILAQGPAQVVADDGLLDVTIVSAEGMTNAIASAYDLFRSALNGDAASHRDIGYLQSRSITIRTEPPQPIVLDGELIGETPVEIKCIPQGLTVIVPQQSGKPASERLEGLPDLKVTPKLKAPEAEENQD</sequence>
<reference evidence="3" key="1">
    <citation type="submission" date="2020-10" db="EMBL/GenBank/DDBJ databases">
        <authorList>
            <person name="Castelo-Branco R."/>
            <person name="Eusebio N."/>
            <person name="Adriana R."/>
            <person name="Vieira A."/>
            <person name="Brugerolle De Fraissinette N."/>
            <person name="Rezende De Castro R."/>
            <person name="Schneider M.P."/>
            <person name="Vasconcelos V."/>
            <person name="Leao P.N."/>
        </authorList>
    </citation>
    <scope>NUCLEOTIDE SEQUENCE</scope>
    <source>
        <strain evidence="3">LEGE 07310</strain>
    </source>
</reference>
<evidence type="ECO:0000313" key="3">
    <source>
        <dbReference type="EMBL" id="MBE9077371.1"/>
    </source>
</evidence>
<dbReference type="Gene3D" id="2.60.200.40">
    <property type="match status" value="1"/>
</dbReference>
<name>A0A8J7AN35_9CYAN</name>
<dbReference type="Gene3D" id="3.40.50.10330">
    <property type="entry name" value="Probable inorganic polyphosphate/atp-NAD kinase, domain 1"/>
    <property type="match status" value="1"/>
</dbReference>
<dbReference type="InterPro" id="IPR001206">
    <property type="entry name" value="Diacylglycerol_kinase_cat_dom"/>
</dbReference>
<evidence type="ECO:0000256" key="1">
    <source>
        <dbReference type="SAM" id="MobiDB-lite"/>
    </source>
</evidence>
<dbReference type="GO" id="GO:0008654">
    <property type="term" value="P:phospholipid biosynthetic process"/>
    <property type="evidence" value="ECO:0007669"/>
    <property type="project" value="InterPro"/>
</dbReference>
<proteinExistence type="predicted"/>
<dbReference type="InterPro" id="IPR004363">
    <property type="entry name" value="Methylgl_synth"/>
</dbReference>
<dbReference type="SMART" id="SM00046">
    <property type="entry name" value="DAGKc"/>
    <property type="match status" value="1"/>
</dbReference>
<feature type="domain" description="DAGKc" evidence="2">
    <location>
        <begin position="1"/>
        <end position="129"/>
    </location>
</feature>
<keyword evidence="3" id="KW-0418">Kinase</keyword>
<protein>
    <submittedName>
        <fullName evidence="3">YegS/Rv2252/BmrU family lipid kinase</fullName>
    </submittedName>
</protein>
<dbReference type="Pfam" id="PF00781">
    <property type="entry name" value="DAGK_cat"/>
    <property type="match status" value="1"/>
</dbReference>
<dbReference type="InterPro" id="IPR016064">
    <property type="entry name" value="NAD/diacylglycerol_kinase_sf"/>
</dbReference>
<evidence type="ECO:0000259" key="2">
    <source>
        <dbReference type="PROSITE" id="PS50146"/>
    </source>
</evidence>
<feature type="region of interest" description="Disordered" evidence="1">
    <location>
        <begin position="298"/>
        <end position="329"/>
    </location>
</feature>
<dbReference type="GO" id="GO:0008929">
    <property type="term" value="F:methylglyoxal synthase activity"/>
    <property type="evidence" value="ECO:0007669"/>
    <property type="project" value="InterPro"/>
</dbReference>
<dbReference type="InterPro" id="IPR005218">
    <property type="entry name" value="Diacylglycerol/lipid_kinase"/>
</dbReference>
<dbReference type="GO" id="GO:0019242">
    <property type="term" value="P:methylglyoxal biosynthetic process"/>
    <property type="evidence" value="ECO:0007669"/>
    <property type="project" value="InterPro"/>
</dbReference>
<evidence type="ECO:0000313" key="4">
    <source>
        <dbReference type="Proteomes" id="UP000636505"/>
    </source>
</evidence>
<keyword evidence="3" id="KW-0808">Transferase</keyword>
<dbReference type="SUPFAM" id="SSF111331">
    <property type="entry name" value="NAD kinase/diacylglycerol kinase-like"/>
    <property type="match status" value="1"/>
</dbReference>
<dbReference type="NCBIfam" id="TIGR00147">
    <property type="entry name" value="YegS/Rv2252/BmrU family lipid kinase"/>
    <property type="match status" value="1"/>
</dbReference>
<dbReference type="PROSITE" id="PS50146">
    <property type="entry name" value="DAGK"/>
    <property type="match status" value="1"/>
</dbReference>
<accession>A0A8J7AN35</accession>
<dbReference type="EMBL" id="JADEXG010000016">
    <property type="protein sequence ID" value="MBE9077371.1"/>
    <property type="molecule type" value="Genomic_DNA"/>
</dbReference>
<dbReference type="NCBIfam" id="NF002033">
    <property type="entry name" value="PRK00861.1"/>
    <property type="match status" value="1"/>
</dbReference>
<keyword evidence="4" id="KW-1185">Reference proteome</keyword>
<dbReference type="GO" id="GO:0005829">
    <property type="term" value="C:cytosol"/>
    <property type="evidence" value="ECO:0007669"/>
    <property type="project" value="TreeGrafter"/>
</dbReference>
<gene>
    <name evidence="3" type="ORF">IQ241_08685</name>
</gene>
<dbReference type="GO" id="GO:0005524">
    <property type="term" value="F:ATP binding"/>
    <property type="evidence" value="ECO:0007669"/>
    <property type="project" value="InterPro"/>
</dbReference>
<dbReference type="InterPro" id="IPR045540">
    <property type="entry name" value="YegS/DAGK_C"/>
</dbReference>
<comment type="caution">
    <text evidence="3">The sequence shown here is derived from an EMBL/GenBank/DDBJ whole genome shotgun (WGS) entry which is preliminary data.</text>
</comment>
<dbReference type="Pfam" id="PF19279">
    <property type="entry name" value="YegS_C"/>
    <property type="match status" value="1"/>
</dbReference>
<dbReference type="PANTHER" id="PTHR30492:SF0">
    <property type="entry name" value="METHYLGLYOXAL SYNTHASE"/>
    <property type="match status" value="1"/>
</dbReference>
<dbReference type="PANTHER" id="PTHR30492">
    <property type="entry name" value="METHYLGLYOXAL SYNTHASE"/>
    <property type="match status" value="1"/>
</dbReference>
<organism evidence="3 4">
    <name type="scientific">Vasconcelosia minhoensis LEGE 07310</name>
    <dbReference type="NCBI Taxonomy" id="915328"/>
    <lineage>
        <taxon>Bacteria</taxon>
        <taxon>Bacillati</taxon>
        <taxon>Cyanobacteriota</taxon>
        <taxon>Cyanophyceae</taxon>
        <taxon>Nodosilineales</taxon>
        <taxon>Cymatolegaceae</taxon>
        <taxon>Vasconcelosia</taxon>
        <taxon>Vasconcelosia minhoensis</taxon>
    </lineage>
</organism>
<dbReference type="Proteomes" id="UP000636505">
    <property type="component" value="Unassembled WGS sequence"/>
</dbReference>